<dbReference type="RefSeq" id="WP_055028199.1">
    <property type="nucleotide sequence ID" value="NZ_CP035688.1"/>
</dbReference>
<dbReference type="Pfam" id="PF04246">
    <property type="entry name" value="RseC_MucC"/>
    <property type="match status" value="1"/>
</dbReference>
<keyword evidence="1" id="KW-1133">Transmembrane helix</keyword>
<evidence type="ECO:0000313" key="4">
    <source>
        <dbReference type="EMBL" id="KQB00238.1"/>
    </source>
</evidence>
<dbReference type="InterPro" id="IPR026268">
    <property type="entry name" value="RseC"/>
</dbReference>
<evidence type="ECO:0000313" key="9">
    <source>
        <dbReference type="Proteomes" id="UP000216173"/>
    </source>
</evidence>
<evidence type="ECO:0000313" key="3">
    <source>
        <dbReference type="EMBL" id="KQA22922.1"/>
    </source>
</evidence>
<dbReference type="Proteomes" id="UP000053724">
    <property type="component" value="Unassembled WGS sequence"/>
</dbReference>
<dbReference type="EMBL" id="LCUF01000020">
    <property type="protein sequence ID" value="KQA22922.1"/>
    <property type="molecule type" value="Genomic_DNA"/>
</dbReference>
<dbReference type="EMBL" id="NMSH01000023">
    <property type="protein sequence ID" value="PAR20070.1"/>
    <property type="molecule type" value="Genomic_DNA"/>
</dbReference>
<reference evidence="7 8" key="2">
    <citation type="journal article" date="2015" name="Genome Biol. Evol.">
        <title>The Dynamics of Genetic Interactions between Vibrio metoecus and Vibrio cholerae, Two Close Relatives Co-Occurring in the Environment.</title>
        <authorList>
            <person name="Orata F.D."/>
            <person name="Kirchberger P.C."/>
            <person name="Meheust R."/>
            <person name="Barlow E.J."/>
            <person name="Tarr C.L."/>
            <person name="Boucher Y."/>
        </authorList>
    </citation>
    <scope>NUCLEOTIDE SEQUENCE [LARGE SCALE GENOMIC DNA]</scope>
    <source>
        <strain evidence="3 8">08-2459</strain>
        <strain evidence="4 7">YB5B04</strain>
    </source>
</reference>
<accession>A0A067B4L8</accession>
<reference evidence="9" key="3">
    <citation type="submission" date="2017-07" db="EMBL/GenBank/DDBJ databases">
        <authorList>
            <person name="Boucher Y."/>
            <person name="Orata F.D."/>
        </authorList>
    </citation>
    <scope>NUCLEOTIDE SEQUENCE [LARGE SCALE GENOMIC DNA]</scope>
    <source>
        <strain evidence="9">OYP9E10</strain>
    </source>
</reference>
<dbReference type="PATRIC" id="fig|1481663.10.peg.534"/>
<evidence type="ECO:0000313" key="2">
    <source>
        <dbReference type="EMBL" id="KDO13078.1"/>
    </source>
</evidence>
<dbReference type="PANTHER" id="PTHR35867">
    <property type="entry name" value="PROTEIN RSEC"/>
    <property type="match status" value="1"/>
</dbReference>
<dbReference type="InterPro" id="IPR007359">
    <property type="entry name" value="SigmaE_reg_RseC_MucC"/>
</dbReference>
<dbReference type="PIRSF" id="PIRSF004923">
    <property type="entry name" value="RseC"/>
    <property type="match status" value="1"/>
</dbReference>
<dbReference type="PANTHER" id="PTHR35867:SF1">
    <property type="entry name" value="PROTEIN RSEC"/>
    <property type="match status" value="1"/>
</dbReference>
<dbReference type="AlphaFoldDB" id="A0A067B4L8"/>
<keyword evidence="6" id="KW-1185">Reference proteome</keyword>
<feature type="transmembrane region" description="Helical" evidence="1">
    <location>
        <begin position="83"/>
        <end position="104"/>
    </location>
</feature>
<evidence type="ECO:0000313" key="5">
    <source>
        <dbReference type="EMBL" id="PAR20070.1"/>
    </source>
</evidence>
<dbReference type="Proteomes" id="UP000027331">
    <property type="component" value="Unassembled WGS sequence"/>
</dbReference>
<name>A0A067B4L8_VIBMT</name>
<organism evidence="3 8">
    <name type="scientific">Vibrio metoecus</name>
    <dbReference type="NCBI Taxonomy" id="1481663"/>
    <lineage>
        <taxon>Bacteria</taxon>
        <taxon>Pseudomonadati</taxon>
        <taxon>Pseudomonadota</taxon>
        <taxon>Gammaproteobacteria</taxon>
        <taxon>Vibrionales</taxon>
        <taxon>Vibrionaceae</taxon>
        <taxon>Vibrio</taxon>
    </lineage>
</organism>
<proteinExistence type="predicted"/>
<dbReference type="EMBL" id="LBGP01000018">
    <property type="protein sequence ID" value="KQB00238.1"/>
    <property type="molecule type" value="Genomic_DNA"/>
</dbReference>
<gene>
    <name evidence="3" type="ORF">AAY55_14180</name>
    <name evidence="5" type="ORF">CGU03_13810</name>
    <name evidence="2" type="ORF">DP83_12050</name>
    <name evidence="4" type="ORF">XV92_15490</name>
</gene>
<evidence type="ECO:0000256" key="1">
    <source>
        <dbReference type="SAM" id="Phobius"/>
    </source>
</evidence>
<sequence>MMTALATVTKVVPAQQGFQVTLSCEQQTSCSHCQSSQSCGTGVVSKALGNKTLFWRLQTTQALQAGEVVEIGLPEKSLLQSAALVYLLPLFFMMLGAWLGTQWLAPMLDLGEGIVIFTSLLFIGLGVWVAKRYAKVLELRSEQQVVLLRKLGIPVA</sequence>
<feature type="transmembrane region" description="Helical" evidence="1">
    <location>
        <begin position="110"/>
        <end position="130"/>
    </location>
</feature>
<comment type="caution">
    <text evidence="3">The sequence shown here is derived from an EMBL/GenBank/DDBJ whole genome shotgun (WGS) entry which is preliminary data.</text>
</comment>
<evidence type="ECO:0000313" key="8">
    <source>
        <dbReference type="Proteomes" id="UP000053724"/>
    </source>
</evidence>
<reference evidence="5" key="4">
    <citation type="submission" date="2017-07" db="EMBL/GenBank/DDBJ databases">
        <authorList>
            <person name="Sun Z.S."/>
            <person name="Albrecht U."/>
            <person name="Echele G."/>
            <person name="Lee C.C."/>
        </authorList>
    </citation>
    <scope>NUCLEOTIDE SEQUENCE [LARGE SCALE GENOMIC DNA]</scope>
    <source>
        <strain evidence="5">OYP9E10</strain>
    </source>
</reference>
<keyword evidence="1" id="KW-0812">Transmembrane</keyword>
<evidence type="ECO:0000313" key="6">
    <source>
        <dbReference type="Proteomes" id="UP000027331"/>
    </source>
</evidence>
<protein>
    <submittedName>
        <fullName evidence="3">Sigma-E factor regulatory protein</fullName>
    </submittedName>
    <submittedName>
        <fullName evidence="5">Transcriptional regulator</fullName>
    </submittedName>
</protein>
<dbReference type="Proteomes" id="UP000216173">
    <property type="component" value="Unassembled WGS sequence"/>
</dbReference>
<dbReference type="Proteomes" id="UP000050491">
    <property type="component" value="Unassembled WGS sequence"/>
</dbReference>
<evidence type="ECO:0000313" key="7">
    <source>
        <dbReference type="Proteomes" id="UP000050491"/>
    </source>
</evidence>
<dbReference type="EMBL" id="JJMN01000070">
    <property type="protein sequence ID" value="KDO13078.1"/>
    <property type="molecule type" value="Genomic_DNA"/>
</dbReference>
<reference evidence="2 6" key="1">
    <citation type="submission" date="2014-04" db="EMBL/GenBank/DDBJ databases">
        <title>Vibrio metecus sp. nov., a close relative of Vibrio cholerae isolated from coastal brackish ponds and clinical specimens.</title>
        <authorList>
            <person name="Kirchberger P.C."/>
            <person name="Turnsek M."/>
            <person name="Hunt D.E."/>
            <person name="Haley B.J."/>
            <person name="Colwell R."/>
            <person name="Polz M.F."/>
            <person name="Tarr C.L."/>
            <person name="Boucher Y."/>
        </authorList>
    </citation>
    <scope>NUCLEOTIDE SEQUENCE [LARGE SCALE GENOMIC DNA]</scope>
    <source>
        <strain evidence="2">OP3H</strain>
        <strain evidence="6">PPCK-2014</strain>
    </source>
</reference>
<dbReference type="OrthoDB" id="9795854at2"/>
<keyword evidence="1" id="KW-0472">Membrane</keyword>